<feature type="region of interest" description="Disordered" evidence="7">
    <location>
        <begin position="382"/>
        <end position="432"/>
    </location>
</feature>
<evidence type="ECO:0000256" key="1">
    <source>
        <dbReference type="ARBA" id="ARBA00007625"/>
    </source>
</evidence>
<dbReference type="PANTHER" id="PTHR44019:SF20">
    <property type="entry name" value="WD REPEAT-CONTAINING PROTEIN 55"/>
    <property type="match status" value="1"/>
</dbReference>
<evidence type="ECO:0000256" key="7">
    <source>
        <dbReference type="SAM" id="MobiDB-lite"/>
    </source>
</evidence>
<dbReference type="Gene3D" id="2.130.10.10">
    <property type="entry name" value="YVTN repeat-like/Quinoprotein amine dehydrogenase"/>
    <property type="match status" value="1"/>
</dbReference>
<dbReference type="InterPro" id="IPR015943">
    <property type="entry name" value="WD40/YVTN_repeat-like_dom_sf"/>
</dbReference>
<gene>
    <name evidence="8" type="ORF">HGRIS_012408</name>
</gene>
<keyword evidence="2 6" id="KW-0853">WD repeat</keyword>
<reference evidence="9" key="1">
    <citation type="submission" date="2024-06" db="EMBL/GenBank/DDBJ databases">
        <title>Multi-omics analyses provide insights into the biosynthesis of the anticancer antibiotic pleurotin in Hohenbuehelia grisea.</title>
        <authorList>
            <person name="Weaver J.A."/>
            <person name="Alberti F."/>
        </authorList>
    </citation>
    <scope>NUCLEOTIDE SEQUENCE [LARGE SCALE GENOMIC DNA]</scope>
    <source>
        <strain evidence="9">T-177</strain>
    </source>
</reference>
<evidence type="ECO:0000256" key="5">
    <source>
        <dbReference type="ARBA" id="ARBA00039514"/>
    </source>
</evidence>
<feature type="compositionally biased region" description="Basic and acidic residues" evidence="7">
    <location>
        <begin position="419"/>
        <end position="432"/>
    </location>
</feature>
<evidence type="ECO:0000256" key="2">
    <source>
        <dbReference type="ARBA" id="ARBA00022574"/>
    </source>
</evidence>
<dbReference type="EMBL" id="JASNQZ010000015">
    <property type="protein sequence ID" value="KAL0946143.1"/>
    <property type="molecule type" value="Genomic_DNA"/>
</dbReference>
<dbReference type="InterPro" id="IPR050505">
    <property type="entry name" value="WDR55/POC1"/>
</dbReference>
<feature type="compositionally biased region" description="Low complexity" evidence="7">
    <location>
        <begin position="298"/>
        <end position="307"/>
    </location>
</feature>
<proteinExistence type="inferred from homology"/>
<protein>
    <recommendedName>
        <fullName evidence="4">WD repeat-containing protein JIP5</fullName>
    </recommendedName>
    <alternativeName>
        <fullName evidence="5">WD repeat-containing protein jip5</fullName>
    </alternativeName>
</protein>
<comment type="similarity">
    <text evidence="1">Belongs to the WD repeat WDR55 family.</text>
</comment>
<name>A0ABR3IS75_9AGAR</name>
<dbReference type="SUPFAM" id="SSF50978">
    <property type="entry name" value="WD40 repeat-like"/>
    <property type="match status" value="1"/>
</dbReference>
<keyword evidence="3" id="KW-0677">Repeat</keyword>
<dbReference type="InterPro" id="IPR001680">
    <property type="entry name" value="WD40_rpt"/>
</dbReference>
<feature type="repeat" description="WD" evidence="6">
    <location>
        <begin position="91"/>
        <end position="131"/>
    </location>
</feature>
<dbReference type="PANTHER" id="PTHR44019">
    <property type="entry name" value="WD REPEAT-CONTAINING PROTEIN 55"/>
    <property type="match status" value="1"/>
</dbReference>
<evidence type="ECO:0000256" key="4">
    <source>
        <dbReference type="ARBA" id="ARBA00039238"/>
    </source>
</evidence>
<dbReference type="Proteomes" id="UP001556367">
    <property type="component" value="Unassembled WGS sequence"/>
</dbReference>
<evidence type="ECO:0000313" key="9">
    <source>
        <dbReference type="Proteomes" id="UP001556367"/>
    </source>
</evidence>
<comment type="caution">
    <text evidence="8">The sequence shown here is derived from an EMBL/GenBank/DDBJ whole genome shotgun (WGS) entry which is preliminary data.</text>
</comment>
<organism evidence="8 9">
    <name type="scientific">Hohenbuehelia grisea</name>
    <dbReference type="NCBI Taxonomy" id="104357"/>
    <lineage>
        <taxon>Eukaryota</taxon>
        <taxon>Fungi</taxon>
        <taxon>Dikarya</taxon>
        <taxon>Basidiomycota</taxon>
        <taxon>Agaricomycotina</taxon>
        <taxon>Agaricomycetes</taxon>
        <taxon>Agaricomycetidae</taxon>
        <taxon>Agaricales</taxon>
        <taxon>Pleurotineae</taxon>
        <taxon>Pleurotaceae</taxon>
        <taxon>Hohenbuehelia</taxon>
    </lineage>
</organism>
<dbReference type="InterPro" id="IPR036322">
    <property type="entry name" value="WD40_repeat_dom_sf"/>
</dbReference>
<evidence type="ECO:0000256" key="3">
    <source>
        <dbReference type="ARBA" id="ARBA00022737"/>
    </source>
</evidence>
<evidence type="ECO:0000256" key="6">
    <source>
        <dbReference type="PROSITE-ProRule" id="PRU00221"/>
    </source>
</evidence>
<feature type="region of interest" description="Disordered" evidence="7">
    <location>
        <begin position="285"/>
        <end position="320"/>
    </location>
</feature>
<sequence>MPDIHLSAHPFDIAFHPNHNTVYAGLLTGHVNAYTYDEDGDAKRVWSARPSKKSCRSLAVSQDGKQLWYAGKGKSLATIDTTTGVVSEKRVRAHDASINRVAHFSPGLLSTGDDEGVIKLWDPRQKDAVRTYTQHFDYITDFLWLENKKHLVATSGDGTLSVMDVRYKNPKPHAQSEDQEDELLSIVPIKGGSKFVVGTQLGILSIFNQSSGWGDCVDRVPGHPQSVDTMLALPPSFSNAKGNTILTGSSDGFIRAVEILPTKLLGVVADHGEFPVERMALGRGIASGGDTAEKERAGSSSRVGGQSDSDDDSPVSDSTQERWWLGSIGHDELLKLTDLRAALNQLEGGDAKEDEAAEALGDDDEVASSNDDEAVDTAIAAAADAGDSSSDEEAETLKERKRKRKPEKNPLMINKKKGRNEVDADKSFFEGL</sequence>
<accession>A0ABR3IS75</accession>
<dbReference type="SMART" id="SM00320">
    <property type="entry name" value="WD40"/>
    <property type="match status" value="5"/>
</dbReference>
<dbReference type="Pfam" id="PF24796">
    <property type="entry name" value="WDR55"/>
    <property type="match status" value="1"/>
</dbReference>
<evidence type="ECO:0000313" key="8">
    <source>
        <dbReference type="EMBL" id="KAL0946143.1"/>
    </source>
</evidence>
<dbReference type="PROSITE" id="PS50082">
    <property type="entry name" value="WD_REPEATS_2"/>
    <property type="match status" value="1"/>
</dbReference>
<keyword evidence="9" id="KW-1185">Reference proteome</keyword>